<dbReference type="InterPro" id="IPR003203">
    <property type="entry name" value="CobU/CobP"/>
</dbReference>
<comment type="similarity">
    <text evidence="7 14">Belongs to the CobU/CobP family.</text>
</comment>
<dbReference type="Proteomes" id="UP000185639">
    <property type="component" value="Unassembled WGS sequence"/>
</dbReference>
<evidence type="ECO:0000256" key="2">
    <source>
        <dbReference type="ARBA" id="ARBA00000711"/>
    </source>
</evidence>
<dbReference type="PIRSF" id="PIRSF006135">
    <property type="entry name" value="CobU"/>
    <property type="match status" value="1"/>
</dbReference>
<dbReference type="OrthoDB" id="9788370at2"/>
<protein>
    <recommendedName>
        <fullName evidence="14">Bifunctional adenosylcobalamin biosynthesis protein</fullName>
        <ecNumber evidence="14">2.7.1.156</ecNumber>
        <ecNumber evidence="14">2.7.7.62</ecNumber>
    </recommendedName>
</protein>
<keyword evidence="18" id="KW-1185">Reference proteome</keyword>
<evidence type="ECO:0000256" key="4">
    <source>
        <dbReference type="ARBA" id="ARBA00003889"/>
    </source>
</evidence>
<evidence type="ECO:0000256" key="11">
    <source>
        <dbReference type="ARBA" id="ARBA00022777"/>
    </source>
</evidence>
<dbReference type="EC" id="2.7.1.156" evidence="14"/>
<comment type="catalytic activity">
    <reaction evidence="1 14">
        <text>adenosylcob(III)inamide + ATP = adenosylcob(III)inamide phosphate + ADP + H(+)</text>
        <dbReference type="Rhea" id="RHEA:15769"/>
        <dbReference type="ChEBI" id="CHEBI:2480"/>
        <dbReference type="ChEBI" id="CHEBI:15378"/>
        <dbReference type="ChEBI" id="CHEBI:30616"/>
        <dbReference type="ChEBI" id="CHEBI:58502"/>
        <dbReference type="ChEBI" id="CHEBI:456216"/>
        <dbReference type="EC" id="2.7.1.156"/>
    </reaction>
</comment>
<keyword evidence="13 14" id="KW-0342">GTP-binding</keyword>
<dbReference type="CDD" id="cd00544">
    <property type="entry name" value="CobU"/>
    <property type="match status" value="1"/>
</dbReference>
<keyword evidence="9 14" id="KW-0808">Transferase</keyword>
<keyword evidence="17" id="KW-0548">Nucleotidyltransferase</keyword>
<evidence type="ECO:0000256" key="14">
    <source>
        <dbReference type="PIRNR" id="PIRNR006135"/>
    </source>
</evidence>
<evidence type="ECO:0000256" key="6">
    <source>
        <dbReference type="ARBA" id="ARBA00005159"/>
    </source>
</evidence>
<dbReference type="EC" id="2.7.7.62" evidence="14"/>
<dbReference type="GO" id="GO:0043752">
    <property type="term" value="F:adenosylcobinamide kinase activity"/>
    <property type="evidence" value="ECO:0007669"/>
    <property type="project" value="UniProtKB-EC"/>
</dbReference>
<evidence type="ECO:0000313" key="18">
    <source>
        <dbReference type="Proteomes" id="UP000185639"/>
    </source>
</evidence>
<dbReference type="PANTHER" id="PTHR34848">
    <property type="match status" value="1"/>
</dbReference>
<dbReference type="GO" id="GO:0005525">
    <property type="term" value="F:GTP binding"/>
    <property type="evidence" value="ECO:0007669"/>
    <property type="project" value="UniProtKB-UniRule"/>
</dbReference>
<dbReference type="UniPathway" id="UPA00148">
    <property type="reaction ID" value="UER00236"/>
</dbReference>
<dbReference type="EMBL" id="FTOH01000005">
    <property type="protein sequence ID" value="SIS87353.1"/>
    <property type="molecule type" value="Genomic_DNA"/>
</dbReference>
<dbReference type="GO" id="GO:0008820">
    <property type="term" value="F:cobinamide phosphate guanylyltransferase activity"/>
    <property type="evidence" value="ECO:0007669"/>
    <property type="project" value="UniProtKB-UniRule"/>
</dbReference>
<sequence length="178" mass="19417">MIHLVTGGARSGKSRYAEQLANERAEVTYVATATPGDDEMAARIQRHKKDRPAHWALVEEPFELSSVVSASSSTLLIDCLTLYLTNWLCNEQRWPDFEQEKSELLSALKKASEVPGQDIFIVTNEVGSGIVPLGELSRRFADEAGWLNQAVAAIADDVTLVVSGCPLALKRNGVLLHG</sequence>
<dbReference type="Gene3D" id="3.40.50.300">
    <property type="entry name" value="P-loop containing nucleotide triphosphate hydrolases"/>
    <property type="match status" value="1"/>
</dbReference>
<reference evidence="18" key="1">
    <citation type="submission" date="2017-01" db="EMBL/GenBank/DDBJ databases">
        <authorList>
            <person name="Varghese N."/>
            <person name="Submissions S."/>
        </authorList>
    </citation>
    <scope>NUCLEOTIDE SEQUENCE [LARGE SCALE GENOMIC DNA]</scope>
    <source>
        <strain evidence="18">DSM 24913</strain>
    </source>
</reference>
<evidence type="ECO:0000313" key="17">
    <source>
        <dbReference type="EMBL" id="SIS87353.1"/>
    </source>
</evidence>
<gene>
    <name evidence="17" type="ORF">SAMN05421686_105294</name>
</gene>
<evidence type="ECO:0000256" key="5">
    <source>
        <dbReference type="ARBA" id="ARBA00004692"/>
    </source>
</evidence>
<feature type="binding site" evidence="16">
    <location>
        <begin position="48"/>
        <end position="51"/>
    </location>
    <ligand>
        <name>GTP</name>
        <dbReference type="ChEBI" id="CHEBI:37565"/>
    </ligand>
</feature>
<dbReference type="RefSeq" id="WP_076515709.1">
    <property type="nucleotide sequence ID" value="NZ_FTOH01000005.1"/>
</dbReference>
<feature type="binding site" evidence="16">
    <location>
        <begin position="31"/>
        <end position="33"/>
    </location>
    <ligand>
        <name>GTP</name>
        <dbReference type="ChEBI" id="CHEBI:37565"/>
    </ligand>
</feature>
<evidence type="ECO:0000256" key="1">
    <source>
        <dbReference type="ARBA" id="ARBA00000312"/>
    </source>
</evidence>
<dbReference type="NCBIfam" id="NF004469">
    <property type="entry name" value="PRK05800.1"/>
    <property type="match status" value="1"/>
</dbReference>
<feature type="active site" description="GMP-histidine intermediate" evidence="15">
    <location>
        <position position="47"/>
    </location>
</feature>
<dbReference type="AlphaFoldDB" id="A0A1N7MMJ9"/>
<dbReference type="STRING" id="484498.SAMN05421686_105294"/>
<dbReference type="SUPFAM" id="SSF52540">
    <property type="entry name" value="P-loop containing nucleoside triphosphate hydrolases"/>
    <property type="match status" value="1"/>
</dbReference>
<evidence type="ECO:0000256" key="10">
    <source>
        <dbReference type="ARBA" id="ARBA00022741"/>
    </source>
</evidence>
<feature type="binding site" evidence="16">
    <location>
        <position position="78"/>
    </location>
    <ligand>
        <name>GTP</name>
        <dbReference type="ChEBI" id="CHEBI:37565"/>
    </ligand>
</feature>
<keyword evidence="10 14" id="KW-0547">Nucleotide-binding</keyword>
<keyword evidence="8 14" id="KW-0169">Cobalamin biosynthesis</keyword>
<dbReference type="GO" id="GO:0005524">
    <property type="term" value="F:ATP binding"/>
    <property type="evidence" value="ECO:0007669"/>
    <property type="project" value="UniProtKB-UniRule"/>
</dbReference>
<comment type="catalytic activity">
    <reaction evidence="2 14">
        <text>adenosylcob(III)inamide phosphate + GTP + H(+) = adenosylcob(III)inamide-GDP + diphosphate</text>
        <dbReference type="Rhea" id="RHEA:22712"/>
        <dbReference type="ChEBI" id="CHEBI:15378"/>
        <dbReference type="ChEBI" id="CHEBI:33019"/>
        <dbReference type="ChEBI" id="CHEBI:37565"/>
        <dbReference type="ChEBI" id="CHEBI:58502"/>
        <dbReference type="ChEBI" id="CHEBI:60487"/>
        <dbReference type="EC" id="2.7.7.62"/>
    </reaction>
</comment>
<accession>A0A1N7MMJ9</accession>
<organism evidence="17 18">
    <name type="scientific">Thalassolituus maritimus</name>
    <dbReference type="NCBI Taxonomy" id="484498"/>
    <lineage>
        <taxon>Bacteria</taxon>
        <taxon>Pseudomonadati</taxon>
        <taxon>Pseudomonadota</taxon>
        <taxon>Gammaproteobacteria</taxon>
        <taxon>Oceanospirillales</taxon>
        <taxon>Oceanospirillaceae</taxon>
        <taxon>Thalassolituus</taxon>
    </lineage>
</organism>
<evidence type="ECO:0000256" key="15">
    <source>
        <dbReference type="PIRSR" id="PIRSR006135-1"/>
    </source>
</evidence>
<evidence type="ECO:0000256" key="3">
    <source>
        <dbReference type="ARBA" id="ARBA00001522"/>
    </source>
</evidence>
<feature type="binding site" evidence="16">
    <location>
        <begin position="7"/>
        <end position="14"/>
    </location>
    <ligand>
        <name>GTP</name>
        <dbReference type="ChEBI" id="CHEBI:37565"/>
    </ligand>
</feature>
<evidence type="ECO:0000256" key="8">
    <source>
        <dbReference type="ARBA" id="ARBA00022573"/>
    </source>
</evidence>
<evidence type="ECO:0000256" key="7">
    <source>
        <dbReference type="ARBA" id="ARBA00007490"/>
    </source>
</evidence>
<comment type="pathway">
    <text evidence="6 14">Cofactor biosynthesis; adenosylcobalamin biosynthesis; adenosylcobalamin from cob(II)yrinate a,c-diamide: step 5/7.</text>
</comment>
<comment type="pathway">
    <text evidence="5 14">Cofactor biosynthesis; adenosylcobalamin biosynthesis; adenosylcobalamin from cob(II)yrinate a,c-diamide: step 6/7.</text>
</comment>
<comment type="catalytic activity">
    <reaction evidence="3">
        <text>adenosylcob(III)inamide + GTP = adenosylcob(III)inamide phosphate + GDP + H(+)</text>
        <dbReference type="Rhea" id="RHEA:15765"/>
        <dbReference type="ChEBI" id="CHEBI:2480"/>
        <dbReference type="ChEBI" id="CHEBI:15378"/>
        <dbReference type="ChEBI" id="CHEBI:37565"/>
        <dbReference type="ChEBI" id="CHEBI:58189"/>
        <dbReference type="ChEBI" id="CHEBI:58502"/>
        <dbReference type="EC" id="2.7.1.156"/>
    </reaction>
</comment>
<dbReference type="Pfam" id="PF02283">
    <property type="entry name" value="CobU"/>
    <property type="match status" value="1"/>
</dbReference>
<evidence type="ECO:0000256" key="9">
    <source>
        <dbReference type="ARBA" id="ARBA00022679"/>
    </source>
</evidence>
<name>A0A1N7MMJ9_9GAMM</name>
<dbReference type="InterPro" id="IPR027417">
    <property type="entry name" value="P-loop_NTPase"/>
</dbReference>
<evidence type="ECO:0000256" key="12">
    <source>
        <dbReference type="ARBA" id="ARBA00022840"/>
    </source>
</evidence>
<keyword evidence="12 14" id="KW-0067">ATP-binding</keyword>
<proteinExistence type="inferred from homology"/>
<dbReference type="PANTHER" id="PTHR34848:SF1">
    <property type="entry name" value="BIFUNCTIONAL ADENOSYLCOBALAMIN BIOSYNTHESIS PROTEIN COBU"/>
    <property type="match status" value="1"/>
</dbReference>
<dbReference type="GO" id="GO:0009236">
    <property type="term" value="P:cobalamin biosynthetic process"/>
    <property type="evidence" value="ECO:0007669"/>
    <property type="project" value="UniProtKB-UniRule"/>
</dbReference>
<comment type="function">
    <text evidence="4 14">Catalyzes ATP-dependent phosphorylation of adenosylcobinamide and addition of GMP to adenosylcobinamide phosphate.</text>
</comment>
<evidence type="ECO:0000256" key="16">
    <source>
        <dbReference type="PIRSR" id="PIRSR006135-2"/>
    </source>
</evidence>
<evidence type="ECO:0000256" key="13">
    <source>
        <dbReference type="ARBA" id="ARBA00023134"/>
    </source>
</evidence>
<keyword evidence="11 14" id="KW-0418">Kinase</keyword>
<feature type="binding site" evidence="16">
    <location>
        <position position="59"/>
    </location>
    <ligand>
        <name>GTP</name>
        <dbReference type="ChEBI" id="CHEBI:37565"/>
    </ligand>
</feature>